<accession>A8S349</accession>
<organism evidence="1 2">
    <name type="scientific">Enterocloster bolteae (strain ATCC BAA-613 / DSM 15670 / CCUG 46953 / JCM 12243 / WAL 16351)</name>
    <name type="common">Clostridium bolteae</name>
    <dbReference type="NCBI Taxonomy" id="411902"/>
    <lineage>
        <taxon>Bacteria</taxon>
        <taxon>Bacillati</taxon>
        <taxon>Bacillota</taxon>
        <taxon>Clostridia</taxon>
        <taxon>Lachnospirales</taxon>
        <taxon>Lachnospiraceae</taxon>
        <taxon>Enterocloster</taxon>
    </lineage>
</organism>
<name>A8S349_ENTBW</name>
<dbReference type="AlphaFoldDB" id="A8S349"/>
<proteinExistence type="predicted"/>
<reference evidence="1 2" key="2">
    <citation type="submission" date="2007-09" db="EMBL/GenBank/DDBJ databases">
        <title>Draft genome sequence of Clostridium bolteae (ATCC BAA-613).</title>
        <authorList>
            <person name="Sudarsanam P."/>
            <person name="Ley R."/>
            <person name="Guruge J."/>
            <person name="Turnbaugh P.J."/>
            <person name="Mahowald M."/>
            <person name="Liep D."/>
            <person name="Gordon J."/>
        </authorList>
    </citation>
    <scope>NUCLEOTIDE SEQUENCE [LARGE SCALE GENOMIC DNA]</scope>
    <source>
        <strain evidence="2">ATCC BAA-613 / DSM 15670 / CCUG 46953 / JCM 12243 / WAL 16351</strain>
    </source>
</reference>
<comment type="caution">
    <text evidence="1">The sequence shown here is derived from an EMBL/GenBank/DDBJ whole genome shotgun (WGS) entry which is preliminary data.</text>
</comment>
<reference evidence="1 2" key="1">
    <citation type="submission" date="2007-08" db="EMBL/GenBank/DDBJ databases">
        <authorList>
            <person name="Fulton L."/>
            <person name="Clifton S."/>
            <person name="Fulton B."/>
            <person name="Xu J."/>
            <person name="Minx P."/>
            <person name="Pepin K.H."/>
            <person name="Johnson M."/>
            <person name="Thiruvilangam P."/>
            <person name="Bhonagiri V."/>
            <person name="Nash W.E."/>
            <person name="Mardis E.R."/>
            <person name="Wilson R.K."/>
        </authorList>
    </citation>
    <scope>NUCLEOTIDE SEQUENCE [LARGE SCALE GENOMIC DNA]</scope>
    <source>
        <strain evidence="2">ATCC BAA-613 / DSM 15670 / CCUG 46953 / JCM 12243 / WAL 16351</strain>
    </source>
</reference>
<dbReference type="PaxDb" id="411902-CLOBOL_06492"/>
<dbReference type="EMBL" id="ABCC02000053">
    <property type="protein sequence ID" value="EDP13253.1"/>
    <property type="molecule type" value="Genomic_DNA"/>
</dbReference>
<evidence type="ECO:0000313" key="1">
    <source>
        <dbReference type="EMBL" id="EDP13253.1"/>
    </source>
</evidence>
<gene>
    <name evidence="1" type="ORF">CLOBOL_06492</name>
</gene>
<dbReference type="HOGENOM" id="CLU_3267952_0_0_9"/>
<sequence>MHSVTNLTVKYYNCIFRKCPDVPGRAKMLYIVCKMLHLHLI</sequence>
<evidence type="ECO:0000313" key="2">
    <source>
        <dbReference type="Proteomes" id="UP000005396"/>
    </source>
</evidence>
<protein>
    <submittedName>
        <fullName evidence="1">Uncharacterized protein</fullName>
    </submittedName>
</protein>
<dbReference type="Proteomes" id="UP000005396">
    <property type="component" value="Unassembled WGS sequence"/>
</dbReference>